<name>A0A317SHD5_9PEZI</name>
<dbReference type="OrthoDB" id="5412446at2759"/>
<proteinExistence type="predicted"/>
<reference evidence="1 2" key="1">
    <citation type="submission" date="2018-03" db="EMBL/GenBank/DDBJ databases">
        <title>Genomes of Pezizomycetes fungi and the evolution of truffles.</title>
        <authorList>
            <person name="Murat C."/>
            <person name="Payen T."/>
            <person name="Noel B."/>
            <person name="Kuo A."/>
            <person name="Martin F.M."/>
        </authorList>
    </citation>
    <scope>NUCLEOTIDE SEQUENCE [LARGE SCALE GENOMIC DNA]</scope>
    <source>
        <strain evidence="1">091103-1</strain>
    </source>
</reference>
<organism evidence="1 2">
    <name type="scientific">Tuber magnatum</name>
    <name type="common">white Piedmont truffle</name>
    <dbReference type="NCBI Taxonomy" id="42249"/>
    <lineage>
        <taxon>Eukaryota</taxon>
        <taxon>Fungi</taxon>
        <taxon>Dikarya</taxon>
        <taxon>Ascomycota</taxon>
        <taxon>Pezizomycotina</taxon>
        <taxon>Pezizomycetes</taxon>
        <taxon>Pezizales</taxon>
        <taxon>Tuberaceae</taxon>
        <taxon>Tuber</taxon>
    </lineage>
</organism>
<keyword evidence="2" id="KW-1185">Reference proteome</keyword>
<dbReference type="EMBL" id="PYWC01000073">
    <property type="protein sequence ID" value="PWW73822.1"/>
    <property type="molecule type" value="Genomic_DNA"/>
</dbReference>
<comment type="caution">
    <text evidence="1">The sequence shown here is derived from an EMBL/GenBank/DDBJ whole genome shotgun (WGS) entry which is preliminary data.</text>
</comment>
<dbReference type="AlphaFoldDB" id="A0A317SHD5"/>
<evidence type="ECO:0000313" key="1">
    <source>
        <dbReference type="EMBL" id="PWW73822.1"/>
    </source>
</evidence>
<evidence type="ECO:0000313" key="2">
    <source>
        <dbReference type="Proteomes" id="UP000246991"/>
    </source>
</evidence>
<dbReference type="Proteomes" id="UP000246991">
    <property type="component" value="Unassembled WGS sequence"/>
</dbReference>
<protein>
    <submittedName>
        <fullName evidence="1">Uncharacterized protein</fullName>
    </submittedName>
</protein>
<accession>A0A317SHD5</accession>
<gene>
    <name evidence="1" type="ORF">C7212DRAFT_366096</name>
</gene>
<sequence>MPPRRLQPNSAVKRLLDRRDKLETLFFDLLEVNKVRYAAWNEIEQDDEITERTRERRLAAIDNKIAVTEDRMSVYKDEIEEINATLVERGYGVEPFDR</sequence>
<feature type="non-terminal residue" evidence="1">
    <location>
        <position position="98"/>
    </location>
</feature>